<dbReference type="Proteomes" id="UP000035681">
    <property type="component" value="Unplaced"/>
</dbReference>
<keyword evidence="1" id="KW-1185">Reference proteome</keyword>
<protein>
    <submittedName>
        <fullName evidence="2">ANK_REP_REGION domain-containing protein</fullName>
    </submittedName>
</protein>
<dbReference type="WBParaSite" id="TCONS_00002248.p1">
    <property type="protein sequence ID" value="TCONS_00002248.p1"/>
    <property type="gene ID" value="XLOC_002120"/>
</dbReference>
<dbReference type="WBParaSite" id="SSTP_0000316800.1">
    <property type="protein sequence ID" value="SSTP_0000316800.1"/>
    <property type="gene ID" value="SSTP_0000316800"/>
</dbReference>
<sequence length="489" mass="56777">MGKDDVDRFLNFDSMIKNSKYSLANEKEEANREAKQTFSMIDHWTKHNGTLKKANKFEHFDIRMFHEKVIGMPKAYVNFLRLKLEYNDFWSLAECIINGDFKKYSDIEIEIIHDIKNNYTDKNLKISEIRKEITKGLVGYTVDQSTRANLIMYLCTQKCEENKEKGLKHSYCELMKMLLDSLSIDDRYAILTAEFSKTKFTSLHFATMMGSPCCLMVLLTHGVNSNIYEKTSNSVMSPISPMIYALMRDNISFVKVLLLFGCSIIDCVSSYPNSLICTDFGGKIQQRINFLKRRLENMKITFKEWCSQYIKGFTVKEIVSNIYILRGACYTGRCKSYPIDKKYLIQTQIIHVDMECVNGQNQDYLQNGIFPVIVIIPFNYNINELGGCISEFHATRVKFVCDNNENKKETVVKYLYDNLKMEGTCTGTLSYPVLPLTIDPEHNGYYYMFRIPDNVINISQLKITYDIRNIKNPQYLNLAIALVNLQKIR</sequence>
<organism evidence="2">
    <name type="scientific">Strongyloides stercoralis</name>
    <name type="common">Threadworm</name>
    <dbReference type="NCBI Taxonomy" id="6248"/>
    <lineage>
        <taxon>Eukaryota</taxon>
        <taxon>Metazoa</taxon>
        <taxon>Ecdysozoa</taxon>
        <taxon>Nematoda</taxon>
        <taxon>Chromadorea</taxon>
        <taxon>Rhabditida</taxon>
        <taxon>Tylenchina</taxon>
        <taxon>Panagrolaimomorpha</taxon>
        <taxon>Strongyloidoidea</taxon>
        <taxon>Strongyloididae</taxon>
        <taxon>Strongyloides</taxon>
    </lineage>
</organism>
<dbReference type="InterPro" id="IPR036770">
    <property type="entry name" value="Ankyrin_rpt-contain_sf"/>
</dbReference>
<dbReference type="AlphaFoldDB" id="A0A0K0E106"/>
<reference evidence="2" key="1">
    <citation type="submission" date="2015-08" db="UniProtKB">
        <authorList>
            <consortium name="WormBaseParasite"/>
        </authorList>
    </citation>
    <scope>IDENTIFICATION</scope>
</reference>
<accession>A0A0K0E106</accession>
<name>A0A0K0E106_STRER</name>
<proteinExistence type="predicted"/>
<evidence type="ECO:0000313" key="1">
    <source>
        <dbReference type="Proteomes" id="UP000035681"/>
    </source>
</evidence>
<dbReference type="Gene3D" id="1.25.40.20">
    <property type="entry name" value="Ankyrin repeat-containing domain"/>
    <property type="match status" value="1"/>
</dbReference>
<dbReference type="SUPFAM" id="SSF48403">
    <property type="entry name" value="Ankyrin repeat"/>
    <property type="match status" value="1"/>
</dbReference>
<evidence type="ECO:0000313" key="2">
    <source>
        <dbReference type="WBParaSite" id="SSTP_0000316800.1"/>
    </source>
</evidence>